<keyword evidence="3" id="KW-0675">Receptor</keyword>
<evidence type="ECO:0000313" key="4">
    <source>
        <dbReference type="Proteomes" id="UP000192247"/>
    </source>
</evidence>
<dbReference type="EMBL" id="MNPL01003870">
    <property type="protein sequence ID" value="OQR77174.1"/>
    <property type="molecule type" value="Genomic_DNA"/>
</dbReference>
<comment type="caution">
    <text evidence="3">The sequence shown here is derived from an EMBL/GenBank/DDBJ whole genome shotgun (WGS) entry which is preliminary data.</text>
</comment>
<dbReference type="InterPro" id="IPR005062">
    <property type="entry name" value="SAC3/GANP/THP3_conserved"/>
</dbReference>
<feature type="compositionally biased region" description="Basic and acidic residues" evidence="1">
    <location>
        <begin position="511"/>
        <end position="526"/>
    </location>
</feature>
<feature type="region of interest" description="Disordered" evidence="1">
    <location>
        <begin position="482"/>
        <end position="559"/>
    </location>
</feature>
<feature type="region of interest" description="Disordered" evidence="1">
    <location>
        <begin position="125"/>
        <end position="145"/>
    </location>
</feature>
<name>A0A1V9XUK4_9ACAR</name>
<dbReference type="PANTHER" id="PTHR12436">
    <property type="entry name" value="80 KDA MCM3-ASSOCIATED PROTEIN"/>
    <property type="match status" value="1"/>
</dbReference>
<reference evidence="3 4" key="1">
    <citation type="journal article" date="2017" name="Gigascience">
        <title>Draft genome of the honey bee ectoparasitic mite, Tropilaelaps mercedesae, is shaped by the parasitic life history.</title>
        <authorList>
            <person name="Dong X."/>
            <person name="Armstrong S.D."/>
            <person name="Xia D."/>
            <person name="Makepeace B.L."/>
            <person name="Darby A.C."/>
            <person name="Kadowaki T."/>
        </authorList>
    </citation>
    <scope>NUCLEOTIDE SEQUENCE [LARGE SCALE GENOMIC DNA]</scope>
    <source>
        <strain evidence="3">Wuxi-XJTLU</strain>
    </source>
</reference>
<dbReference type="AlphaFoldDB" id="A0A1V9XUK4"/>
<dbReference type="GO" id="GO:0005634">
    <property type="term" value="C:nucleus"/>
    <property type="evidence" value="ECO:0007669"/>
    <property type="project" value="TreeGrafter"/>
</dbReference>
<accession>A0A1V9XUK4</accession>
<keyword evidence="4" id="KW-1185">Reference proteome</keyword>
<feature type="compositionally biased region" description="Basic and acidic residues" evidence="1">
    <location>
        <begin position="320"/>
        <end position="382"/>
    </location>
</feature>
<feature type="domain" description="SAC3/GANP/THP3 conserved" evidence="2">
    <location>
        <begin position="597"/>
        <end position="808"/>
    </location>
</feature>
<evidence type="ECO:0000313" key="3">
    <source>
        <dbReference type="EMBL" id="OQR77174.1"/>
    </source>
</evidence>
<feature type="region of interest" description="Disordered" evidence="1">
    <location>
        <begin position="179"/>
        <end position="203"/>
    </location>
</feature>
<dbReference type="OrthoDB" id="199574at2759"/>
<sequence>MEGHLDVAELPLPPGPPPQRPAWEKAMEELAKVNPRATVAPRGVLGATTPFPLATMDGYGATSTPDWGSSDFRAWAPQQQVGSRQPRAFPAEMGGPGAAFPPMYGSPVGMQAPSWGWGVGPRQRPSRNNFNGGQHRGGPTVSNRTASGVARTDMVSSLGIANQMKNSTEAMGKANINGGLGPNPQSALTLHQQSPQSYRNAQSSIGGADVQACNSLKMPSINGGVINQTGSASLVNDPQQANSNKASTTYLSEWPIALQDYTRRCFAKCKTEFDKQQVEIIIRGKVTVATDNGRLWAWDWANEPLPKVYSETLEENRRLEEERAKARANAERQRQDQLKQTKAERARAKAEADRQRQEQLKQQKAEAERLRLLKRAIKEGSPHSRVQRHKEKRSQSDSIDGHEAMTSENDDDDYGKDSLVQKSRRSSEVVVRSSDNADRQHRLAAAVSKLSGDDLRLVVGSLGSAGLGGKLNRSEGMSFGRSLGNRVSSSSDWSKSVNSSNSNNNGSNRKHQNDKVKKRFGGDDLKTSPSQLQKRARRFANADTVSQGSTPGGKPIRKTDMTMNATLSDSYNGYEDWTGAPIEGTCQDIEKAYFRLTSAPDPSSVRPVHVLRKSLDHIKKQWVAKQDYHYACDQLKSVRQDLTIQCVRSLFSIDVYETHARIALEKGDHEEFNQCQTQLAALYAEFPDACHRLEFTGYKLLYQVFTRNVLDMNKTLTSLSAEERSDPVVAHAVKVISAANTDNYSRFFRLYRDAPRMGAYIMEWSVGRLRILAYRAILKTFRPGVPLSYVEKNLLFPGRLELKAFLVEQNAVLTADKQNVDCKESLARLS</sequence>
<dbReference type="Gene3D" id="1.25.40.990">
    <property type="match status" value="1"/>
</dbReference>
<dbReference type="InParanoid" id="A0A1V9XUK4"/>
<dbReference type="FunCoup" id="A0A1V9XUK4">
    <property type="interactions" value="1474"/>
</dbReference>
<dbReference type="PANTHER" id="PTHR12436:SF4">
    <property type="entry name" value="LEUKOCYTE RECEPTOR CLUSTER MEMBER 8"/>
    <property type="match status" value="1"/>
</dbReference>
<feature type="compositionally biased region" description="Low complexity" evidence="1">
    <location>
        <begin position="488"/>
        <end position="507"/>
    </location>
</feature>
<organism evidence="3 4">
    <name type="scientific">Tropilaelaps mercedesae</name>
    <dbReference type="NCBI Taxonomy" id="418985"/>
    <lineage>
        <taxon>Eukaryota</taxon>
        <taxon>Metazoa</taxon>
        <taxon>Ecdysozoa</taxon>
        <taxon>Arthropoda</taxon>
        <taxon>Chelicerata</taxon>
        <taxon>Arachnida</taxon>
        <taxon>Acari</taxon>
        <taxon>Parasitiformes</taxon>
        <taxon>Mesostigmata</taxon>
        <taxon>Gamasina</taxon>
        <taxon>Dermanyssoidea</taxon>
        <taxon>Laelapidae</taxon>
        <taxon>Tropilaelaps</taxon>
    </lineage>
</organism>
<dbReference type="InterPro" id="IPR045107">
    <property type="entry name" value="SAC3/GANP/THP3"/>
</dbReference>
<gene>
    <name evidence="3" type="ORF">BIW11_07283</name>
</gene>
<feature type="region of interest" description="Disordered" evidence="1">
    <location>
        <begin position="320"/>
        <end position="440"/>
    </location>
</feature>
<feature type="compositionally biased region" description="Basic and acidic residues" evidence="1">
    <location>
        <begin position="393"/>
        <end position="405"/>
    </location>
</feature>
<feature type="region of interest" description="Disordered" evidence="1">
    <location>
        <begin position="1"/>
        <end position="22"/>
    </location>
</feature>
<evidence type="ECO:0000256" key="1">
    <source>
        <dbReference type="SAM" id="MobiDB-lite"/>
    </source>
</evidence>
<dbReference type="Proteomes" id="UP000192247">
    <property type="component" value="Unassembled WGS sequence"/>
</dbReference>
<dbReference type="Pfam" id="PF03399">
    <property type="entry name" value="SAC3_GANP"/>
    <property type="match status" value="1"/>
</dbReference>
<proteinExistence type="predicted"/>
<evidence type="ECO:0000259" key="2">
    <source>
        <dbReference type="Pfam" id="PF03399"/>
    </source>
</evidence>
<feature type="compositionally biased region" description="Pro residues" evidence="1">
    <location>
        <begin position="11"/>
        <end position="20"/>
    </location>
</feature>
<feature type="compositionally biased region" description="Polar residues" evidence="1">
    <location>
        <begin position="183"/>
        <end position="203"/>
    </location>
</feature>
<protein>
    <submittedName>
        <fullName evidence="3">Leukocyte receptor cluster member 8-like</fullName>
    </submittedName>
</protein>
<dbReference type="STRING" id="418985.A0A1V9XUK4"/>